<dbReference type="GO" id="GO:0006406">
    <property type="term" value="P:mRNA export from nucleus"/>
    <property type="evidence" value="ECO:0007669"/>
    <property type="project" value="TreeGrafter"/>
</dbReference>
<evidence type="ECO:0000313" key="5">
    <source>
        <dbReference type="EMBL" id="KAF7722531.1"/>
    </source>
</evidence>
<comment type="caution">
    <text evidence="5">The sequence shown here is derived from an EMBL/GenBank/DDBJ whole genome shotgun (WGS) entry which is preliminary data.</text>
</comment>
<dbReference type="OrthoDB" id="346839at2759"/>
<feature type="compositionally biased region" description="Basic and acidic residues" evidence="3">
    <location>
        <begin position="247"/>
        <end position="257"/>
    </location>
</feature>
<dbReference type="GO" id="GO:0005634">
    <property type="term" value="C:nucleus"/>
    <property type="evidence" value="ECO:0007669"/>
    <property type="project" value="TreeGrafter"/>
</dbReference>
<dbReference type="Gene3D" id="3.30.70.330">
    <property type="match status" value="1"/>
</dbReference>
<proteinExistence type="predicted"/>
<dbReference type="Pfam" id="PF00076">
    <property type="entry name" value="RRM_1"/>
    <property type="match status" value="1"/>
</dbReference>
<feature type="domain" description="RRM" evidence="4">
    <location>
        <begin position="113"/>
        <end position="190"/>
    </location>
</feature>
<dbReference type="PANTHER" id="PTHR19965">
    <property type="entry name" value="RNA AND EXPORT FACTOR BINDING PROTEIN"/>
    <property type="match status" value="1"/>
</dbReference>
<dbReference type="Pfam" id="PF13865">
    <property type="entry name" value="FoP_duplication"/>
    <property type="match status" value="1"/>
</dbReference>
<dbReference type="InterPro" id="IPR025715">
    <property type="entry name" value="FoP_C"/>
</dbReference>
<evidence type="ECO:0000256" key="1">
    <source>
        <dbReference type="ARBA" id="ARBA00022884"/>
    </source>
</evidence>
<reference evidence="5" key="1">
    <citation type="submission" date="2020-01" db="EMBL/GenBank/DDBJ databases">
        <title>Genome Sequencing of Three Apophysomyces-Like Fungal Strains Confirms a Novel Fungal Genus in the Mucoromycota with divergent Burkholderia-like Endosymbiotic Bacteria.</title>
        <authorList>
            <person name="Stajich J.E."/>
            <person name="Macias A.M."/>
            <person name="Carter-House D."/>
            <person name="Lovett B."/>
            <person name="Kasson L.R."/>
            <person name="Berry K."/>
            <person name="Grigoriev I."/>
            <person name="Chang Y."/>
            <person name="Spatafora J."/>
            <person name="Kasson M.T."/>
        </authorList>
    </citation>
    <scope>NUCLEOTIDE SEQUENCE</scope>
    <source>
        <strain evidence="5">NRRL A-21654</strain>
    </source>
</reference>
<keyword evidence="1 2" id="KW-0694">RNA-binding</keyword>
<dbReference type="PROSITE" id="PS50102">
    <property type="entry name" value="RRM"/>
    <property type="match status" value="1"/>
</dbReference>
<feature type="region of interest" description="Disordered" evidence="3">
    <location>
        <begin position="190"/>
        <end position="257"/>
    </location>
</feature>
<sequence>MASQLDRALDEVIKDRKVDRRRPGAQNRQRSNVVSGGIRKRDVGSGRYSSRATSSFVRTVQIRDGTSQRGGRRNVNEQWTHDLFDSDRKSFDRSIISRLGPRDQPGHRSQEGASIKIENLHYNVTESDLQDLFQLVGQVEKTRILFDRSGRSTGVAIVKFSSSEDANKAIKKYNNVQLDGQAMQIEIAPEERTGRFAKSGGRYGVNRRVEGRGRRRSPRNEGKKERSASQLDEEMDAYMKTSTTDATSKDNTDMLLD</sequence>
<protein>
    <recommendedName>
        <fullName evidence="4">RRM domain-containing protein</fullName>
    </recommendedName>
</protein>
<evidence type="ECO:0000256" key="3">
    <source>
        <dbReference type="SAM" id="MobiDB-lite"/>
    </source>
</evidence>
<dbReference type="SMART" id="SM00360">
    <property type="entry name" value="RRM"/>
    <property type="match status" value="1"/>
</dbReference>
<dbReference type="SUPFAM" id="SSF54928">
    <property type="entry name" value="RNA-binding domain, RBD"/>
    <property type="match status" value="1"/>
</dbReference>
<dbReference type="InterPro" id="IPR051229">
    <property type="entry name" value="ALYREF_mRNA_export"/>
</dbReference>
<dbReference type="PANTHER" id="PTHR19965:SF82">
    <property type="entry name" value="THO COMPLEX SUBUNIT 4"/>
    <property type="match status" value="1"/>
</dbReference>
<dbReference type="InterPro" id="IPR035979">
    <property type="entry name" value="RBD_domain_sf"/>
</dbReference>
<dbReference type="Proteomes" id="UP000605846">
    <property type="component" value="Unassembled WGS sequence"/>
</dbReference>
<feature type="region of interest" description="Disordered" evidence="3">
    <location>
        <begin position="1"/>
        <end position="52"/>
    </location>
</feature>
<accession>A0A8H7BLW4</accession>
<keyword evidence="6" id="KW-1185">Reference proteome</keyword>
<dbReference type="InterPro" id="IPR000504">
    <property type="entry name" value="RRM_dom"/>
</dbReference>
<dbReference type="GO" id="GO:0003729">
    <property type="term" value="F:mRNA binding"/>
    <property type="evidence" value="ECO:0007669"/>
    <property type="project" value="TreeGrafter"/>
</dbReference>
<evidence type="ECO:0000259" key="4">
    <source>
        <dbReference type="PROSITE" id="PS50102"/>
    </source>
</evidence>
<feature type="compositionally biased region" description="Basic and acidic residues" evidence="3">
    <location>
        <begin position="7"/>
        <end position="22"/>
    </location>
</feature>
<gene>
    <name evidence="5" type="ORF">EC973_003058</name>
</gene>
<dbReference type="AlphaFoldDB" id="A0A8H7BLW4"/>
<organism evidence="5 6">
    <name type="scientific">Apophysomyces ossiformis</name>
    <dbReference type="NCBI Taxonomy" id="679940"/>
    <lineage>
        <taxon>Eukaryota</taxon>
        <taxon>Fungi</taxon>
        <taxon>Fungi incertae sedis</taxon>
        <taxon>Mucoromycota</taxon>
        <taxon>Mucoromycotina</taxon>
        <taxon>Mucoromycetes</taxon>
        <taxon>Mucorales</taxon>
        <taxon>Mucorineae</taxon>
        <taxon>Mucoraceae</taxon>
        <taxon>Apophysomyces</taxon>
    </lineage>
</organism>
<feature type="compositionally biased region" description="Basic and acidic residues" evidence="3">
    <location>
        <begin position="207"/>
        <end position="227"/>
    </location>
</feature>
<name>A0A8H7BLW4_9FUNG</name>
<dbReference type="EMBL" id="JABAYA010000190">
    <property type="protein sequence ID" value="KAF7722531.1"/>
    <property type="molecule type" value="Genomic_DNA"/>
</dbReference>
<dbReference type="InterPro" id="IPR012677">
    <property type="entry name" value="Nucleotide-bd_a/b_plait_sf"/>
</dbReference>
<evidence type="ECO:0000256" key="2">
    <source>
        <dbReference type="PROSITE-ProRule" id="PRU00176"/>
    </source>
</evidence>
<dbReference type="CDD" id="cd12418">
    <property type="entry name" value="RRM_Aly_REF_like"/>
    <property type="match status" value="1"/>
</dbReference>
<evidence type="ECO:0000313" key="6">
    <source>
        <dbReference type="Proteomes" id="UP000605846"/>
    </source>
</evidence>